<evidence type="ECO:0000313" key="2">
    <source>
        <dbReference type="Proteomes" id="UP000244496"/>
    </source>
</evidence>
<evidence type="ECO:0008006" key="3">
    <source>
        <dbReference type="Google" id="ProtNLM"/>
    </source>
</evidence>
<dbReference type="Gene3D" id="3.20.20.80">
    <property type="entry name" value="Glycosidases"/>
    <property type="match status" value="1"/>
</dbReference>
<dbReference type="InterPro" id="IPR017853">
    <property type="entry name" value="GH"/>
</dbReference>
<name>A0A2S0UM80_9RHOB</name>
<organism evidence="1 2">
    <name type="scientific">Paragemmobacter aquarius</name>
    <dbReference type="NCBI Taxonomy" id="2169400"/>
    <lineage>
        <taxon>Bacteria</taxon>
        <taxon>Pseudomonadati</taxon>
        <taxon>Pseudomonadota</taxon>
        <taxon>Alphaproteobacteria</taxon>
        <taxon>Rhodobacterales</taxon>
        <taxon>Paracoccaceae</taxon>
        <taxon>Paragemmobacter</taxon>
    </lineage>
</organism>
<dbReference type="GO" id="GO:0005975">
    <property type="term" value="P:carbohydrate metabolic process"/>
    <property type="evidence" value="ECO:0007669"/>
    <property type="project" value="InterPro"/>
</dbReference>
<dbReference type="Proteomes" id="UP000244496">
    <property type="component" value="Chromosome"/>
</dbReference>
<protein>
    <recommendedName>
        <fullName evidence="3">dTDP-4-dehydrorhamnose reductase</fullName>
    </recommendedName>
</protein>
<keyword evidence="2" id="KW-1185">Reference proteome</keyword>
<dbReference type="Pfam" id="PF00232">
    <property type="entry name" value="Glyco_hydro_1"/>
    <property type="match status" value="1"/>
</dbReference>
<accession>A0A2S0UM80</accession>
<dbReference type="InterPro" id="IPR001360">
    <property type="entry name" value="Glyco_hydro_1"/>
</dbReference>
<evidence type="ECO:0000313" key="1">
    <source>
        <dbReference type="EMBL" id="AWB48901.1"/>
    </source>
</evidence>
<reference evidence="1 2" key="1">
    <citation type="submission" date="2018-04" db="EMBL/GenBank/DDBJ databases">
        <title>Genome sequencing of Gemmobacter.</title>
        <authorList>
            <person name="Yi H."/>
            <person name="Baek M.-G."/>
        </authorList>
    </citation>
    <scope>NUCLEOTIDE SEQUENCE [LARGE SCALE GENOMIC DNA]</scope>
    <source>
        <strain evidence="1 2">HYN0069</strain>
    </source>
</reference>
<proteinExistence type="predicted"/>
<sequence length="553" mass="61994">MRDDREQWWSSPEVWGGIECTHVRVGDGYRDQIVENGHRARRGDLERIAGLGIRTLRYPVLWASVERNGRRDWRWHDARLAKMQALGIRPVAGLLHHGLGPDDLSPMDAGFAEDFGDYAEAVARRYPWLRMFTPINEPVTTARFNCLYGIWHPHRRDEASFLRMVFGSAQATVMAMRRIRAVIPRAKLVQTEDVGRVFAGPGLGYQADYENLRRFLFFDLICGRVDPSHGFWCKLVAVGVQVSELQTLCDAPCPPDIIGIDQYLTSDRYLDPDLAAHPHTRPGGNGRDRYVDVSAVHVAALEGQCGVIHRIREVHARYSLPIALTEVHNGSTREEQLRWLAEAWEAAQLARTEGIAVKAVAVWSLLGTTDWNSLLVSTAGHYECGAFDVRSMPPRLTALGTAVADLCETGSFSHPTLERPGWWRPEKSEAVEALFSVQGDEVLVLALREACKMRRLTLGPRPVLGVIRAERMADGRRLRFRFSSGLVVETQAQERPDAAVHAVLDLILDGETGHLRLSHLAMHGQFRIERMTIGAVRRVPVPAAYERRAGLPA</sequence>
<dbReference type="OrthoDB" id="9765195at2"/>
<dbReference type="KEGG" id="geh:HYN69_10685"/>
<dbReference type="RefSeq" id="WP_108435720.1">
    <property type="nucleotide sequence ID" value="NZ_CP028918.1"/>
</dbReference>
<dbReference type="AlphaFoldDB" id="A0A2S0UM80"/>
<dbReference type="SUPFAM" id="SSF51445">
    <property type="entry name" value="(Trans)glycosidases"/>
    <property type="match status" value="1"/>
</dbReference>
<gene>
    <name evidence="1" type="ORF">HYN69_10685</name>
</gene>
<dbReference type="EMBL" id="CP028918">
    <property type="protein sequence ID" value="AWB48901.1"/>
    <property type="molecule type" value="Genomic_DNA"/>
</dbReference>
<dbReference type="GO" id="GO:0004553">
    <property type="term" value="F:hydrolase activity, hydrolyzing O-glycosyl compounds"/>
    <property type="evidence" value="ECO:0007669"/>
    <property type="project" value="InterPro"/>
</dbReference>